<name>W0SHN2_9PROT</name>
<dbReference type="Gene3D" id="2.60.40.420">
    <property type="entry name" value="Cupredoxins - blue copper proteins"/>
    <property type="match status" value="1"/>
</dbReference>
<feature type="binding site" evidence="7">
    <location>
        <position position="87"/>
    </location>
    <ligand>
        <name>Cu cation</name>
        <dbReference type="ChEBI" id="CHEBI:23378"/>
    </ligand>
</feature>
<protein>
    <submittedName>
        <fullName evidence="9">Blue (Type1) copper domain-containing protein</fullName>
    </submittedName>
</protein>
<dbReference type="AlphaFoldDB" id="W0SHN2"/>
<dbReference type="InterPro" id="IPR052721">
    <property type="entry name" value="ET_Amicyanin"/>
</dbReference>
<dbReference type="InterPro" id="IPR000923">
    <property type="entry name" value="BlueCu_1"/>
</dbReference>
<dbReference type="InterPro" id="IPR001235">
    <property type="entry name" value="Copper_blue_Plastocyanin"/>
</dbReference>
<dbReference type="KEGG" id="shd:SUTH_02583"/>
<dbReference type="GO" id="GO:0005507">
    <property type="term" value="F:copper ion binding"/>
    <property type="evidence" value="ECO:0007669"/>
    <property type="project" value="InterPro"/>
</dbReference>
<keyword evidence="4" id="KW-0574">Periplasm</keyword>
<dbReference type="GO" id="GO:0009055">
    <property type="term" value="F:electron transfer activity"/>
    <property type="evidence" value="ECO:0007669"/>
    <property type="project" value="InterPro"/>
</dbReference>
<dbReference type="SUPFAM" id="SSF49503">
    <property type="entry name" value="Cupredoxins"/>
    <property type="match status" value="1"/>
</dbReference>
<evidence type="ECO:0000256" key="6">
    <source>
        <dbReference type="ARBA" id="ARBA00023008"/>
    </source>
</evidence>
<dbReference type="InterPro" id="IPR002386">
    <property type="entry name" value="Amicyanin/Pseudoazurin"/>
</dbReference>
<dbReference type="Pfam" id="PF00127">
    <property type="entry name" value="Copper-bind"/>
    <property type="match status" value="1"/>
</dbReference>
<keyword evidence="10" id="KW-1185">Reference proteome</keyword>
<accession>W0SHN2</accession>
<dbReference type="PRINTS" id="PR00155">
    <property type="entry name" value="AMICYANIN"/>
</dbReference>
<dbReference type="HOGENOM" id="CLU_084115_4_0_4"/>
<dbReference type="RefSeq" id="WP_041102320.1">
    <property type="nucleotide sequence ID" value="NZ_AP012547.1"/>
</dbReference>
<keyword evidence="5" id="KW-0249">Electron transport</keyword>
<dbReference type="EMBL" id="AP012547">
    <property type="protein sequence ID" value="BAO30365.1"/>
    <property type="molecule type" value="Genomic_DNA"/>
</dbReference>
<organism evidence="9 10">
    <name type="scientific">Sulfuritalea hydrogenivorans sk43H</name>
    <dbReference type="NCBI Taxonomy" id="1223802"/>
    <lineage>
        <taxon>Bacteria</taxon>
        <taxon>Pseudomonadati</taxon>
        <taxon>Pseudomonadota</taxon>
        <taxon>Betaproteobacteria</taxon>
        <taxon>Nitrosomonadales</taxon>
        <taxon>Sterolibacteriaceae</taxon>
        <taxon>Sulfuritalea</taxon>
    </lineage>
</organism>
<keyword evidence="6 7" id="KW-0186">Copper</keyword>
<feature type="domain" description="Blue (type 1) copper" evidence="8">
    <location>
        <begin position="18"/>
        <end position="100"/>
    </location>
</feature>
<evidence type="ECO:0000256" key="1">
    <source>
        <dbReference type="ARBA" id="ARBA00004418"/>
    </source>
</evidence>
<evidence type="ECO:0000256" key="4">
    <source>
        <dbReference type="ARBA" id="ARBA00022764"/>
    </source>
</evidence>
<keyword evidence="3 7" id="KW-0479">Metal-binding</keyword>
<evidence type="ECO:0000256" key="5">
    <source>
        <dbReference type="ARBA" id="ARBA00022982"/>
    </source>
</evidence>
<dbReference type="Proteomes" id="UP000031637">
    <property type="component" value="Chromosome"/>
</dbReference>
<proteinExistence type="predicted"/>
<evidence type="ECO:0000259" key="8">
    <source>
        <dbReference type="Pfam" id="PF00127"/>
    </source>
</evidence>
<feature type="binding site" evidence="7">
    <location>
        <position position="90"/>
    </location>
    <ligand>
        <name>Cu cation</name>
        <dbReference type="ChEBI" id="CHEBI:23378"/>
    </ligand>
</feature>
<gene>
    <name evidence="9" type="ORF">SUTH_02583</name>
</gene>
<dbReference type="PANTHER" id="PTHR36507:SF1">
    <property type="entry name" value="BLL1555 PROTEIN"/>
    <property type="match status" value="1"/>
</dbReference>
<comment type="subcellular location">
    <subcellularLocation>
        <location evidence="1">Periplasm</location>
    </subcellularLocation>
</comment>
<evidence type="ECO:0000256" key="3">
    <source>
        <dbReference type="ARBA" id="ARBA00022723"/>
    </source>
</evidence>
<sequence length="100" mass="11521">MPALLALVFSWSAAAEQTVDVTIREYRFSPQEVRIKAGDTVKWINREKRTSHSVLFPAENGLESERIFPDESWQRKFMQAGSYSYRCGPHEEMKGIVVVE</sequence>
<keyword evidence="2" id="KW-0813">Transport</keyword>
<evidence type="ECO:0000313" key="10">
    <source>
        <dbReference type="Proteomes" id="UP000031637"/>
    </source>
</evidence>
<evidence type="ECO:0000256" key="7">
    <source>
        <dbReference type="PIRSR" id="PIRSR602386-1"/>
    </source>
</evidence>
<dbReference type="STRING" id="1223802.SUTH_02583"/>
<evidence type="ECO:0000256" key="2">
    <source>
        <dbReference type="ARBA" id="ARBA00022448"/>
    </source>
</evidence>
<reference evidence="9 10" key="1">
    <citation type="journal article" date="2014" name="Syst. Appl. Microbiol.">
        <title>Complete genomes of freshwater sulfur oxidizers Sulfuricella denitrificans skB26 and Sulfuritalea hydrogenivorans sk43H: genetic insights into the sulfur oxidation pathway of betaproteobacteria.</title>
        <authorList>
            <person name="Watanabe T."/>
            <person name="Kojima H."/>
            <person name="Fukui M."/>
        </authorList>
    </citation>
    <scope>NUCLEOTIDE SEQUENCE [LARGE SCALE GENOMIC DNA]</scope>
    <source>
        <strain evidence="9">DSM22779</strain>
    </source>
</reference>
<evidence type="ECO:0000313" key="9">
    <source>
        <dbReference type="EMBL" id="BAO30365.1"/>
    </source>
</evidence>
<dbReference type="PRINTS" id="PR00156">
    <property type="entry name" value="COPPERBLUE"/>
</dbReference>
<dbReference type="PANTHER" id="PTHR36507">
    <property type="entry name" value="BLL1555 PROTEIN"/>
    <property type="match status" value="1"/>
</dbReference>
<comment type="cofactor">
    <cofactor evidence="7">
        <name>Cu cation</name>
        <dbReference type="ChEBI" id="CHEBI:23378"/>
    </cofactor>
    <text evidence="7">Binds 1 copper ion per subunit.</text>
</comment>
<dbReference type="InterPro" id="IPR008972">
    <property type="entry name" value="Cupredoxin"/>
</dbReference>
<dbReference type="GO" id="GO:0042597">
    <property type="term" value="C:periplasmic space"/>
    <property type="evidence" value="ECO:0007669"/>
    <property type="project" value="UniProtKB-SubCell"/>
</dbReference>
<feature type="binding site" evidence="7">
    <location>
        <position position="52"/>
    </location>
    <ligand>
        <name>Cu cation</name>
        <dbReference type="ChEBI" id="CHEBI:23378"/>
    </ligand>
</feature>